<dbReference type="EMBL" id="QXGH01000010">
    <property type="protein sequence ID" value="RHW28473.1"/>
    <property type="molecule type" value="Genomic_DNA"/>
</dbReference>
<dbReference type="InterPro" id="IPR050268">
    <property type="entry name" value="NADH-dep_flavin_reductase"/>
</dbReference>
<proteinExistence type="inferred from homology"/>
<dbReference type="InterPro" id="IPR012349">
    <property type="entry name" value="Split_barrel_FMN-bd"/>
</dbReference>
<evidence type="ECO:0000256" key="2">
    <source>
        <dbReference type="ARBA" id="ARBA00023002"/>
    </source>
</evidence>
<name>A0A417Y712_9ACTN</name>
<dbReference type="AlphaFoldDB" id="A0A417Y712"/>
<protein>
    <submittedName>
        <fullName evidence="4">Flavin reductase</fullName>
    </submittedName>
</protein>
<dbReference type="PANTHER" id="PTHR30466">
    <property type="entry name" value="FLAVIN REDUCTASE"/>
    <property type="match status" value="1"/>
</dbReference>
<gene>
    <name evidence="4" type="ORF">D0Z08_05355</name>
</gene>
<feature type="domain" description="Flavin reductase like" evidence="3">
    <location>
        <begin position="5"/>
        <end position="147"/>
    </location>
</feature>
<keyword evidence="5" id="KW-1185">Reference proteome</keyword>
<organism evidence="4 5">
    <name type="scientific">Nocardioides immobilis</name>
    <dbReference type="NCBI Taxonomy" id="2049295"/>
    <lineage>
        <taxon>Bacteria</taxon>
        <taxon>Bacillati</taxon>
        <taxon>Actinomycetota</taxon>
        <taxon>Actinomycetes</taxon>
        <taxon>Propionibacteriales</taxon>
        <taxon>Nocardioidaceae</taxon>
        <taxon>Nocardioides</taxon>
    </lineage>
</organism>
<dbReference type="PANTHER" id="PTHR30466:SF11">
    <property type="entry name" value="FLAVIN-DEPENDENT MONOOXYGENASE, REDUCTASE SUBUNIT HSAB"/>
    <property type="match status" value="1"/>
</dbReference>
<dbReference type="InterPro" id="IPR002563">
    <property type="entry name" value="Flavin_Rdtase-like_dom"/>
</dbReference>
<reference evidence="4 5" key="1">
    <citation type="submission" date="2018-09" db="EMBL/GenBank/DDBJ databases">
        <title>Genome sequencing of Nocardioides immobilis CCTCC AB 2017083 for comparison to Nocardioides silvaticus.</title>
        <authorList>
            <person name="Li C."/>
            <person name="Wang G."/>
        </authorList>
    </citation>
    <scope>NUCLEOTIDE SEQUENCE [LARGE SCALE GENOMIC DNA]</scope>
    <source>
        <strain evidence="4 5">CCTCC AB 2017083</strain>
    </source>
</reference>
<evidence type="ECO:0000256" key="1">
    <source>
        <dbReference type="ARBA" id="ARBA00008898"/>
    </source>
</evidence>
<dbReference type="GO" id="GO:0010181">
    <property type="term" value="F:FMN binding"/>
    <property type="evidence" value="ECO:0007669"/>
    <property type="project" value="InterPro"/>
</dbReference>
<dbReference type="OrthoDB" id="9792858at2"/>
<accession>A0A417Y712</accession>
<evidence type="ECO:0000313" key="5">
    <source>
        <dbReference type="Proteomes" id="UP000283644"/>
    </source>
</evidence>
<dbReference type="SUPFAM" id="SSF50475">
    <property type="entry name" value="FMN-binding split barrel"/>
    <property type="match status" value="1"/>
</dbReference>
<dbReference type="GO" id="GO:0042602">
    <property type="term" value="F:riboflavin reductase (NADPH) activity"/>
    <property type="evidence" value="ECO:0007669"/>
    <property type="project" value="TreeGrafter"/>
</dbReference>
<dbReference type="Pfam" id="PF01613">
    <property type="entry name" value="Flavin_Reduct"/>
    <property type="match status" value="1"/>
</dbReference>
<evidence type="ECO:0000313" key="4">
    <source>
        <dbReference type="EMBL" id="RHW28473.1"/>
    </source>
</evidence>
<dbReference type="Proteomes" id="UP000283644">
    <property type="component" value="Unassembled WGS sequence"/>
</dbReference>
<keyword evidence="2" id="KW-0560">Oxidoreductase</keyword>
<dbReference type="Gene3D" id="2.30.110.10">
    <property type="entry name" value="Electron Transport, Fmn-binding Protein, Chain A"/>
    <property type="match status" value="1"/>
</dbReference>
<sequence length="153" mass="16663">MREALGAFCTGVVVVTAVGDEPLGFTCQTFASLSLQPPLVSFSVARTSRSWPRIREVGVFAVNVLAHDHQHISSQFAQSGVDKYRGVSWESAPLGSPVLEGVPAWVECVLWRELDGGDHTIVLGEVTSVGHDVARHPLLFFRGAYAETSWRTQ</sequence>
<comment type="similarity">
    <text evidence="1">Belongs to the non-flavoprotein flavin reductase family.</text>
</comment>
<comment type="caution">
    <text evidence="4">The sequence shown here is derived from an EMBL/GenBank/DDBJ whole genome shotgun (WGS) entry which is preliminary data.</text>
</comment>
<dbReference type="SMART" id="SM00903">
    <property type="entry name" value="Flavin_Reduct"/>
    <property type="match status" value="1"/>
</dbReference>
<evidence type="ECO:0000259" key="3">
    <source>
        <dbReference type="SMART" id="SM00903"/>
    </source>
</evidence>